<dbReference type="EMBL" id="OU895878">
    <property type="protein sequence ID" value="CAG9803186.1"/>
    <property type="molecule type" value="Genomic_DNA"/>
</dbReference>
<evidence type="ECO:0000313" key="2">
    <source>
        <dbReference type="EMBL" id="CAG9803186.1"/>
    </source>
</evidence>
<dbReference type="Proteomes" id="UP001153620">
    <property type="component" value="Chromosome 2"/>
</dbReference>
<name>A0A9N9RTK0_9DIPT</name>
<keyword evidence="1" id="KW-0812">Transmembrane</keyword>
<reference evidence="2" key="2">
    <citation type="submission" date="2022-10" db="EMBL/GenBank/DDBJ databases">
        <authorList>
            <consortium name="ENA_rothamsted_submissions"/>
            <consortium name="culmorum"/>
            <person name="King R."/>
        </authorList>
    </citation>
    <scope>NUCLEOTIDE SEQUENCE</scope>
</reference>
<sequence>MDTNMMEIINRDSRTAVSLLKVKTQSSNLEFNEIEENCDKNQIKCTKRSTLRSVQIHRNCSKRLSNYLTVVLSIYFILSIIQSEASPIHQKKVFEGGKIFNHKCGSDLGDRSTKMNDRILEDRLKSILLSCEDALVQTKALSSEYIKVMWNTTIHEHHEAWKHHKVPQWIHPEGMPLKKQYSENIPSDHRSELEAVQWKDHKKVFEYLGKIYQRLERIYVGVQIVNKWIEMARTTDGMLKEDELKKSEILFQNVTEGIKTVLCNIQELFLDVDIDPSTDLDITPFKLDDLIKINHWLIYREYQNLMEYSNELLGLIIKKYNNAN</sequence>
<proteinExistence type="predicted"/>
<organism evidence="2 3">
    <name type="scientific">Chironomus riparius</name>
    <dbReference type="NCBI Taxonomy" id="315576"/>
    <lineage>
        <taxon>Eukaryota</taxon>
        <taxon>Metazoa</taxon>
        <taxon>Ecdysozoa</taxon>
        <taxon>Arthropoda</taxon>
        <taxon>Hexapoda</taxon>
        <taxon>Insecta</taxon>
        <taxon>Pterygota</taxon>
        <taxon>Neoptera</taxon>
        <taxon>Endopterygota</taxon>
        <taxon>Diptera</taxon>
        <taxon>Nematocera</taxon>
        <taxon>Chironomoidea</taxon>
        <taxon>Chironomidae</taxon>
        <taxon>Chironominae</taxon>
        <taxon>Chironomus</taxon>
    </lineage>
</organism>
<evidence type="ECO:0000256" key="1">
    <source>
        <dbReference type="SAM" id="Phobius"/>
    </source>
</evidence>
<dbReference type="AlphaFoldDB" id="A0A9N9RTK0"/>
<evidence type="ECO:0000313" key="3">
    <source>
        <dbReference type="Proteomes" id="UP001153620"/>
    </source>
</evidence>
<keyword evidence="3" id="KW-1185">Reference proteome</keyword>
<reference evidence="2" key="1">
    <citation type="submission" date="2022-01" db="EMBL/GenBank/DDBJ databases">
        <authorList>
            <person name="King R."/>
        </authorList>
    </citation>
    <scope>NUCLEOTIDE SEQUENCE</scope>
</reference>
<keyword evidence="1" id="KW-1133">Transmembrane helix</keyword>
<gene>
    <name evidence="2" type="ORF">CHIRRI_LOCUS6087</name>
</gene>
<feature type="transmembrane region" description="Helical" evidence="1">
    <location>
        <begin position="64"/>
        <end position="81"/>
    </location>
</feature>
<protein>
    <submittedName>
        <fullName evidence="2">Uncharacterized protein</fullName>
    </submittedName>
</protein>
<keyword evidence="1" id="KW-0472">Membrane</keyword>
<accession>A0A9N9RTK0</accession>
<dbReference type="OrthoDB" id="10483478at2759"/>